<gene>
    <name evidence="2" type="ORF">V6N11_012635</name>
</gene>
<reference evidence="2 3" key="1">
    <citation type="journal article" date="2024" name="G3 (Bethesda)">
        <title>Genome assembly of Hibiscus sabdariffa L. provides insights into metabolisms of medicinal natural products.</title>
        <authorList>
            <person name="Kim T."/>
        </authorList>
    </citation>
    <scope>NUCLEOTIDE SEQUENCE [LARGE SCALE GENOMIC DNA]</scope>
    <source>
        <strain evidence="2">TK-2024</strain>
        <tissue evidence="2">Old leaves</tissue>
    </source>
</reference>
<comment type="caution">
    <text evidence="2">The sequence shown here is derived from an EMBL/GenBank/DDBJ whole genome shotgun (WGS) entry which is preliminary data.</text>
</comment>
<proteinExistence type="predicted"/>
<evidence type="ECO:0000313" key="2">
    <source>
        <dbReference type="EMBL" id="KAK8998104.1"/>
    </source>
</evidence>
<name>A0ABR2QC10_9ROSI</name>
<feature type="chain" id="PRO_5046262854" description="Secreted protein" evidence="1">
    <location>
        <begin position="24"/>
        <end position="95"/>
    </location>
</feature>
<keyword evidence="3" id="KW-1185">Reference proteome</keyword>
<organism evidence="2 3">
    <name type="scientific">Hibiscus sabdariffa</name>
    <name type="common">roselle</name>
    <dbReference type="NCBI Taxonomy" id="183260"/>
    <lineage>
        <taxon>Eukaryota</taxon>
        <taxon>Viridiplantae</taxon>
        <taxon>Streptophyta</taxon>
        <taxon>Embryophyta</taxon>
        <taxon>Tracheophyta</taxon>
        <taxon>Spermatophyta</taxon>
        <taxon>Magnoliopsida</taxon>
        <taxon>eudicotyledons</taxon>
        <taxon>Gunneridae</taxon>
        <taxon>Pentapetalae</taxon>
        <taxon>rosids</taxon>
        <taxon>malvids</taxon>
        <taxon>Malvales</taxon>
        <taxon>Malvaceae</taxon>
        <taxon>Malvoideae</taxon>
        <taxon>Hibiscus</taxon>
    </lineage>
</organism>
<evidence type="ECO:0000256" key="1">
    <source>
        <dbReference type="SAM" id="SignalP"/>
    </source>
</evidence>
<sequence>MHRSCITLLYISALVATTNVACSSSLGNNAKKLLMAATEKETCCPCTVARTQSGPAIPIFRTEPLLRNQLSVCEVGVAFLRDIILKNLVLFWRRR</sequence>
<feature type="signal peptide" evidence="1">
    <location>
        <begin position="1"/>
        <end position="23"/>
    </location>
</feature>
<keyword evidence="1" id="KW-0732">Signal</keyword>
<evidence type="ECO:0000313" key="3">
    <source>
        <dbReference type="Proteomes" id="UP001396334"/>
    </source>
</evidence>
<evidence type="ECO:0008006" key="4">
    <source>
        <dbReference type="Google" id="ProtNLM"/>
    </source>
</evidence>
<accession>A0ABR2QC10</accession>
<protein>
    <recommendedName>
        <fullName evidence="4">Secreted protein</fullName>
    </recommendedName>
</protein>
<dbReference type="Proteomes" id="UP001396334">
    <property type="component" value="Unassembled WGS sequence"/>
</dbReference>
<dbReference type="EMBL" id="JBBPBN010000042">
    <property type="protein sequence ID" value="KAK8998104.1"/>
    <property type="molecule type" value="Genomic_DNA"/>
</dbReference>